<comment type="caution">
    <text evidence="3">The sequence shown here is derived from an EMBL/GenBank/DDBJ whole genome shotgun (WGS) entry which is preliminary data.</text>
</comment>
<feature type="region of interest" description="Disordered" evidence="1">
    <location>
        <begin position="201"/>
        <end position="248"/>
    </location>
</feature>
<evidence type="ECO:0008006" key="5">
    <source>
        <dbReference type="Google" id="ProtNLM"/>
    </source>
</evidence>
<evidence type="ECO:0000256" key="2">
    <source>
        <dbReference type="SAM" id="SignalP"/>
    </source>
</evidence>
<evidence type="ECO:0000256" key="1">
    <source>
        <dbReference type="SAM" id="MobiDB-lite"/>
    </source>
</evidence>
<protein>
    <recommendedName>
        <fullName evidence="5">Apple domain-containing protein</fullName>
    </recommendedName>
</protein>
<feature type="chain" id="PRO_5045431271" description="Apple domain-containing protein" evidence="2">
    <location>
        <begin position="23"/>
        <end position="400"/>
    </location>
</feature>
<organism evidence="3 4">
    <name type="scientific">Prorocentrum cordatum</name>
    <dbReference type="NCBI Taxonomy" id="2364126"/>
    <lineage>
        <taxon>Eukaryota</taxon>
        <taxon>Sar</taxon>
        <taxon>Alveolata</taxon>
        <taxon>Dinophyceae</taxon>
        <taxon>Prorocentrales</taxon>
        <taxon>Prorocentraceae</taxon>
        <taxon>Prorocentrum</taxon>
    </lineage>
</organism>
<name>A0ABN9SXG7_9DINO</name>
<feature type="region of interest" description="Disordered" evidence="1">
    <location>
        <begin position="348"/>
        <end position="389"/>
    </location>
</feature>
<feature type="compositionally biased region" description="Low complexity" evidence="1">
    <location>
        <begin position="110"/>
        <end position="131"/>
    </location>
</feature>
<accession>A0ABN9SXG7</accession>
<keyword evidence="2" id="KW-0732">Signal</keyword>
<dbReference type="Proteomes" id="UP001189429">
    <property type="component" value="Unassembled WGS sequence"/>
</dbReference>
<proteinExistence type="predicted"/>
<evidence type="ECO:0000313" key="3">
    <source>
        <dbReference type="EMBL" id="CAK0837267.1"/>
    </source>
</evidence>
<feature type="compositionally biased region" description="Basic and acidic residues" evidence="1">
    <location>
        <begin position="208"/>
        <end position="218"/>
    </location>
</feature>
<evidence type="ECO:0000313" key="4">
    <source>
        <dbReference type="Proteomes" id="UP001189429"/>
    </source>
</evidence>
<dbReference type="EMBL" id="CAUYUJ010014125">
    <property type="protein sequence ID" value="CAK0837267.1"/>
    <property type="molecule type" value="Genomic_DNA"/>
</dbReference>
<sequence length="400" mass="42469">MQRSLAAAAALLALSAPAAALARHELAPTAGHALTPSSDAELATAADLDLGPAADSSAAELELGEEPPAWERVTSQHSHAVLKELVAAEGKADIKKAEMLDNQLDPESGAASAAAAPAQQPQVEPRQQAPPGQTGLCAGPAIYDGPTMGWEDCRTRCIGHCRFWSFWHDSVQHRCKLTTDCFRRERDGHRSVSAYRIPLDAAGEEESKEQAAWDRGETPVDPEPPEAEAAAPRAAPEAEEATCSPRGSARRFAISPESGWHNLGKARSYVSCANTSLHMGFRNLVWNVGSTAQGRCYGFSSDVPDVLERSCEEAYCWLFGAAVSACKDQSPTDGGTAGAEVEKILEERPQVAAKSTKAETATPGRSGASEEAPPREEQGQAGAKPQGALQKIRNFFHGLR</sequence>
<feature type="region of interest" description="Disordered" evidence="1">
    <location>
        <begin position="105"/>
        <end position="135"/>
    </location>
</feature>
<gene>
    <name evidence="3" type="ORF">PCOR1329_LOCUS33512</name>
</gene>
<feature type="signal peptide" evidence="2">
    <location>
        <begin position="1"/>
        <end position="22"/>
    </location>
</feature>
<keyword evidence="4" id="KW-1185">Reference proteome</keyword>
<reference evidence="3" key="1">
    <citation type="submission" date="2023-10" db="EMBL/GenBank/DDBJ databases">
        <authorList>
            <person name="Chen Y."/>
            <person name="Shah S."/>
            <person name="Dougan E. K."/>
            <person name="Thang M."/>
            <person name="Chan C."/>
        </authorList>
    </citation>
    <scope>NUCLEOTIDE SEQUENCE [LARGE SCALE GENOMIC DNA]</scope>
</reference>